<reference evidence="1" key="1">
    <citation type="submission" date="2024-12" db="EMBL/GenBank/DDBJ databases">
        <title>Comparative genomics and development of molecular markers within Purpureocillium lilacinum and among Purpureocillium species.</title>
        <authorList>
            <person name="Yeh Z.-Y."/>
            <person name="Ni N.-T."/>
            <person name="Lo P.-H."/>
            <person name="Mushyakhwo K."/>
            <person name="Lin C.-F."/>
            <person name="Nai Y.-S."/>
        </authorList>
    </citation>
    <scope>NUCLEOTIDE SEQUENCE</scope>
    <source>
        <strain evidence="1">NCHU-NPUST-175</strain>
    </source>
</reference>
<sequence>MAKAIHWAVEKNLDRAVAYILHADPHAVEARNPRGWHPLHYAARNNKVESAEVLLQHGADANCLTKTGWTPLMLASEQGHKGVVRVLLNHKADRDISNDENKTALQIAKHCNQKLIAMLLTVRHVAASDVVLEVPDAGSNGLSPPKSPGFRRTPSPGPRQGSEIEGELYALSDASATESSISTPENSEYMEKFFTELERTWYKYIQWHPDDDKMAKSGGQEWAGPVKIAILDTGIDLKHDDFAKPARRRSKIGQRAARQLPETPQRERIKAWRNFVGEPGKKRTSLTSRATERISLDLSSASLRARSCTLQGRAQARSIYRLKTTTRSRLPNGAIRWAMEQGVDIINLSLGFPRESSYDLTRALEEADHRGIAVFAAAANHGNRDAIAWPARDRDLAVCVTSGDEFNNLSRFAPGPGRDLPVFITHGEDVASHWPTGLGQGPGFRKMSGTSVATPIAVGMAAMVLAFLNRTNAWTPSQKRQWLDRSKERRLRSTRGMGRLLEHMCRDRNGLKVLSPKLMWEEDPDADPLGVLGDMARAFRLPG</sequence>
<evidence type="ECO:0000313" key="1">
    <source>
        <dbReference type="EMBL" id="KAL3957395.1"/>
    </source>
</evidence>
<keyword evidence="2" id="KW-1185">Reference proteome</keyword>
<name>A0ACC4DQ29_PURLI</name>
<evidence type="ECO:0000313" key="2">
    <source>
        <dbReference type="Proteomes" id="UP001638806"/>
    </source>
</evidence>
<proteinExistence type="predicted"/>
<comment type="caution">
    <text evidence="1">The sequence shown here is derived from an EMBL/GenBank/DDBJ whole genome shotgun (WGS) entry which is preliminary data.</text>
</comment>
<protein>
    <submittedName>
        <fullName evidence="1">Uncharacterized protein</fullName>
    </submittedName>
</protein>
<dbReference type="EMBL" id="JBGNUJ010000007">
    <property type="protein sequence ID" value="KAL3957395.1"/>
    <property type="molecule type" value="Genomic_DNA"/>
</dbReference>
<accession>A0ACC4DQ29</accession>
<organism evidence="1 2">
    <name type="scientific">Purpureocillium lilacinum</name>
    <name type="common">Paecilomyces lilacinus</name>
    <dbReference type="NCBI Taxonomy" id="33203"/>
    <lineage>
        <taxon>Eukaryota</taxon>
        <taxon>Fungi</taxon>
        <taxon>Dikarya</taxon>
        <taxon>Ascomycota</taxon>
        <taxon>Pezizomycotina</taxon>
        <taxon>Sordariomycetes</taxon>
        <taxon>Hypocreomycetidae</taxon>
        <taxon>Hypocreales</taxon>
        <taxon>Ophiocordycipitaceae</taxon>
        <taxon>Purpureocillium</taxon>
    </lineage>
</organism>
<gene>
    <name evidence="1" type="ORF">ACCO45_007973</name>
</gene>
<dbReference type="Proteomes" id="UP001638806">
    <property type="component" value="Unassembled WGS sequence"/>
</dbReference>